<evidence type="ECO:0000256" key="12">
    <source>
        <dbReference type="SAM" id="Phobius"/>
    </source>
</evidence>
<keyword evidence="6 11" id="KW-0378">Hydrolase</keyword>
<evidence type="ECO:0000256" key="7">
    <source>
        <dbReference type="ARBA" id="ARBA00022833"/>
    </source>
</evidence>
<comment type="caution">
    <text evidence="14">The sequence shown here is derived from an EMBL/GenBank/DDBJ whole genome shotgun (WGS) entry which is preliminary data.</text>
</comment>
<evidence type="ECO:0000256" key="2">
    <source>
        <dbReference type="ARBA" id="ARBA00022475"/>
    </source>
</evidence>
<dbReference type="GO" id="GO:0005886">
    <property type="term" value="C:plasma membrane"/>
    <property type="evidence" value="ECO:0007669"/>
    <property type="project" value="UniProtKB-SubCell"/>
</dbReference>
<keyword evidence="5" id="KW-0479">Metal-binding</keyword>
<feature type="transmembrane region" description="Helical" evidence="12">
    <location>
        <begin position="220"/>
        <end position="244"/>
    </location>
</feature>
<keyword evidence="10 12" id="KW-0472">Membrane</keyword>
<dbReference type="PANTHER" id="PTHR43221">
    <property type="entry name" value="PROTEASE HTPX"/>
    <property type="match status" value="1"/>
</dbReference>
<evidence type="ECO:0000313" key="14">
    <source>
        <dbReference type="EMBL" id="MCZ9289603.1"/>
    </source>
</evidence>
<evidence type="ECO:0000256" key="9">
    <source>
        <dbReference type="ARBA" id="ARBA00023049"/>
    </source>
</evidence>
<name>A0A9X3LN17_9CORY</name>
<dbReference type="InterPro" id="IPR050083">
    <property type="entry name" value="HtpX_protease"/>
</dbReference>
<evidence type="ECO:0000259" key="13">
    <source>
        <dbReference type="Pfam" id="PF01435"/>
    </source>
</evidence>
<keyword evidence="15" id="KW-1185">Reference proteome</keyword>
<accession>A0A9X3LN17</accession>
<feature type="transmembrane region" description="Helical" evidence="12">
    <location>
        <begin position="21"/>
        <end position="45"/>
    </location>
</feature>
<dbReference type="GO" id="GO:0046872">
    <property type="term" value="F:metal ion binding"/>
    <property type="evidence" value="ECO:0007669"/>
    <property type="project" value="UniProtKB-KW"/>
</dbReference>
<dbReference type="Proteomes" id="UP001146469">
    <property type="component" value="Unassembled WGS sequence"/>
</dbReference>
<keyword evidence="2" id="KW-1003">Cell membrane</keyword>
<dbReference type="Gene3D" id="3.30.2010.10">
    <property type="entry name" value="Metalloproteases ('zincins'), catalytic domain"/>
    <property type="match status" value="1"/>
</dbReference>
<feature type="transmembrane region" description="Helical" evidence="12">
    <location>
        <begin position="179"/>
        <end position="200"/>
    </location>
</feature>
<organism evidence="14 15">
    <name type="scientific">Corynebacterium evansiae</name>
    <dbReference type="NCBI Taxonomy" id="2913499"/>
    <lineage>
        <taxon>Bacteria</taxon>
        <taxon>Bacillati</taxon>
        <taxon>Actinomycetota</taxon>
        <taxon>Actinomycetes</taxon>
        <taxon>Mycobacteriales</taxon>
        <taxon>Corynebacteriaceae</taxon>
        <taxon>Corynebacterium</taxon>
    </lineage>
</organism>
<evidence type="ECO:0000256" key="8">
    <source>
        <dbReference type="ARBA" id="ARBA00022989"/>
    </source>
</evidence>
<keyword evidence="7 11" id="KW-0862">Zinc</keyword>
<evidence type="ECO:0000256" key="11">
    <source>
        <dbReference type="RuleBase" id="RU003983"/>
    </source>
</evidence>
<dbReference type="AlphaFoldDB" id="A0A9X3LN17"/>
<gene>
    <name evidence="14" type="ORF">L8V00_05180</name>
</gene>
<dbReference type="EC" id="3.4.24.-" evidence="14"/>
<evidence type="ECO:0000256" key="1">
    <source>
        <dbReference type="ARBA" id="ARBA00004651"/>
    </source>
</evidence>
<dbReference type="EMBL" id="JAKMUT010000003">
    <property type="protein sequence ID" value="MCZ9289603.1"/>
    <property type="molecule type" value="Genomic_DNA"/>
</dbReference>
<dbReference type="GO" id="GO:0004222">
    <property type="term" value="F:metalloendopeptidase activity"/>
    <property type="evidence" value="ECO:0007669"/>
    <property type="project" value="InterPro"/>
</dbReference>
<evidence type="ECO:0000256" key="4">
    <source>
        <dbReference type="ARBA" id="ARBA00022692"/>
    </source>
</evidence>
<evidence type="ECO:0000256" key="6">
    <source>
        <dbReference type="ARBA" id="ARBA00022801"/>
    </source>
</evidence>
<feature type="transmembrane region" description="Helical" evidence="12">
    <location>
        <begin position="57"/>
        <end position="79"/>
    </location>
</feature>
<comment type="similarity">
    <text evidence="11">Belongs to the peptidase M48 family.</text>
</comment>
<evidence type="ECO:0000256" key="10">
    <source>
        <dbReference type="ARBA" id="ARBA00023136"/>
    </source>
</evidence>
<feature type="domain" description="Peptidase M48" evidence="13">
    <location>
        <begin position="99"/>
        <end position="348"/>
    </location>
</feature>
<dbReference type="GO" id="GO:0006508">
    <property type="term" value="P:proteolysis"/>
    <property type="evidence" value="ECO:0007669"/>
    <property type="project" value="UniProtKB-KW"/>
</dbReference>
<keyword evidence="9 11" id="KW-0482">Metalloprotease</keyword>
<protein>
    <submittedName>
        <fullName evidence="14">M48 family metalloprotease</fullName>
        <ecNumber evidence="14">3.4.24.-</ecNumber>
    </submittedName>
</protein>
<keyword evidence="8 12" id="KW-1133">Transmembrane helix</keyword>
<evidence type="ECO:0000256" key="5">
    <source>
        <dbReference type="ARBA" id="ARBA00022723"/>
    </source>
</evidence>
<dbReference type="InterPro" id="IPR001915">
    <property type="entry name" value="Peptidase_M48"/>
</dbReference>
<reference evidence="14" key="1">
    <citation type="submission" date="2022-02" db="EMBL/GenBank/DDBJ databases">
        <title>Corynebacterium sp. from urogenital microbiome.</title>
        <authorList>
            <person name="Cappelli E.A."/>
            <person name="Ribeiro T.G."/>
            <person name="Peixe L."/>
        </authorList>
    </citation>
    <scope>NUCLEOTIDE SEQUENCE</scope>
    <source>
        <strain evidence="14">C8Ua_174</strain>
    </source>
</reference>
<sequence>MANQPRTFDESLSQLRKGIAVAWIANVFVLQLSIVACACAAYVGIQGSDIDYNTLGKVILISAGVAIPVAALILLYSYFFSTKTVISAIGGEKRKVEKGMVYNIVEEMSIAAGMPSPPKVYVLIGTGVPNAYALGGKRNKPHTGTIVVTEELGYLLNREQMQAVIAHEMSHLTADDNRVMTQLVAIASVISILQSVFIYGSFSNNNRGRSSSNSNGGGNAVAAIVILLISFCVILAAPALANIARAYMSRHREQQADSHGVSLCRNPTALAQALITIRAFHQANPSTVQNSMYGTPGSLALYAPEQDIIQGFHNSDAGKKGSVFKRAMTKKRNFSATHPPIWERVNALIAMGAYVQDFVPYVPEHQQIAGHLK</sequence>
<dbReference type="PANTHER" id="PTHR43221:SF1">
    <property type="entry name" value="PROTEASE HTPX"/>
    <property type="match status" value="1"/>
</dbReference>
<comment type="subcellular location">
    <subcellularLocation>
        <location evidence="1">Cell membrane</location>
        <topology evidence="1">Multi-pass membrane protein</topology>
    </subcellularLocation>
</comment>
<evidence type="ECO:0000256" key="3">
    <source>
        <dbReference type="ARBA" id="ARBA00022670"/>
    </source>
</evidence>
<evidence type="ECO:0000313" key="15">
    <source>
        <dbReference type="Proteomes" id="UP001146469"/>
    </source>
</evidence>
<proteinExistence type="inferred from homology"/>
<dbReference type="Pfam" id="PF01435">
    <property type="entry name" value="Peptidase_M48"/>
    <property type="match status" value="1"/>
</dbReference>
<keyword evidence="4 12" id="KW-0812">Transmembrane</keyword>
<comment type="cofactor">
    <cofactor evidence="11">
        <name>Zn(2+)</name>
        <dbReference type="ChEBI" id="CHEBI:29105"/>
    </cofactor>
    <text evidence="11">Binds 1 zinc ion per subunit.</text>
</comment>
<dbReference type="RefSeq" id="WP_269944394.1">
    <property type="nucleotide sequence ID" value="NZ_JAKMUT010000003.1"/>
</dbReference>
<keyword evidence="3 11" id="KW-0645">Protease</keyword>